<dbReference type="Proteomes" id="UP000033661">
    <property type="component" value="Unassembled WGS sequence"/>
</dbReference>
<keyword evidence="4 6" id="KW-1133">Transmembrane helix</keyword>
<protein>
    <submittedName>
        <fullName evidence="7">Putative permease YjgP/YjgQ family protein</fullName>
    </submittedName>
</protein>
<accession>A0A0F3QCH0</accession>
<dbReference type="AlphaFoldDB" id="A0A0F3QCH0"/>
<feature type="transmembrane region" description="Helical" evidence="6">
    <location>
        <begin position="337"/>
        <end position="357"/>
    </location>
</feature>
<evidence type="ECO:0000256" key="5">
    <source>
        <dbReference type="ARBA" id="ARBA00023136"/>
    </source>
</evidence>
<keyword evidence="5 6" id="KW-0472">Membrane</keyword>
<comment type="subcellular location">
    <subcellularLocation>
        <location evidence="1">Cell membrane</location>
        <topology evidence="1">Multi-pass membrane protein</topology>
    </subcellularLocation>
</comment>
<keyword evidence="8" id="KW-1185">Reference proteome</keyword>
<dbReference type="GO" id="GO:0015920">
    <property type="term" value="P:lipopolysaccharide transport"/>
    <property type="evidence" value="ECO:0007669"/>
    <property type="project" value="TreeGrafter"/>
</dbReference>
<evidence type="ECO:0000313" key="7">
    <source>
        <dbReference type="EMBL" id="KJV90285.1"/>
    </source>
</evidence>
<sequence>MLLYRKYFIKNILPLLIVITFSMTSLVWITQVLKLLYLFDKGIKVMDFLSLIILVLPTLLFILLPIITVITIIYIYNNLKIERQLIILQTSGVGNLQLALPALYVALIVALLAYYISSTVMPLSHINLKSRLSFIKNNYISSMIEEKTFNKITKDITVYIDKKSTGNVMKGIIIFDNRNTDNPSVVFANSGILINIYENDPIFELSKGSRQEYDINGNITQLTFDSLMIKLQNDNPLISQRTTHNKEANEYYIEELLEPPVDLNPMKKIKLIAEAHQRIIWPLYNFVLPFLALAVFLKYPYSKKTTFMPILFAALSVLIATSAHFTLQNFASKNLAFITACYLNIFFILSIGLYLFIRKRI</sequence>
<evidence type="ECO:0000256" key="1">
    <source>
        <dbReference type="ARBA" id="ARBA00004651"/>
    </source>
</evidence>
<feature type="transmembrane region" description="Helical" evidence="6">
    <location>
        <begin position="12"/>
        <end position="31"/>
    </location>
</feature>
<feature type="transmembrane region" description="Helical" evidence="6">
    <location>
        <begin position="306"/>
        <end position="325"/>
    </location>
</feature>
<dbReference type="EMBL" id="LAOI01000001">
    <property type="protein sequence ID" value="KJV90285.1"/>
    <property type="molecule type" value="Genomic_DNA"/>
</dbReference>
<feature type="transmembrane region" description="Helical" evidence="6">
    <location>
        <begin position="51"/>
        <end position="76"/>
    </location>
</feature>
<feature type="transmembrane region" description="Helical" evidence="6">
    <location>
        <begin position="279"/>
        <end position="299"/>
    </location>
</feature>
<dbReference type="InterPro" id="IPR005495">
    <property type="entry name" value="LptG/LptF_permease"/>
</dbReference>
<dbReference type="PANTHER" id="PTHR33529:SF6">
    <property type="entry name" value="YJGP_YJGQ FAMILY PERMEASE"/>
    <property type="match status" value="1"/>
</dbReference>
<keyword evidence="3 6" id="KW-0812">Transmembrane</keyword>
<evidence type="ECO:0000256" key="3">
    <source>
        <dbReference type="ARBA" id="ARBA00022692"/>
    </source>
</evidence>
<proteinExistence type="predicted"/>
<comment type="caution">
    <text evidence="7">The sequence shown here is derived from an EMBL/GenBank/DDBJ whole genome shotgun (WGS) entry which is preliminary data.</text>
</comment>
<reference evidence="7 8" key="1">
    <citation type="submission" date="2015-02" db="EMBL/GenBank/DDBJ databases">
        <title>Genome Sequencing of Rickettsiales.</title>
        <authorList>
            <person name="Daugherty S.C."/>
            <person name="Su Q."/>
            <person name="Abolude K."/>
            <person name="Beier-Sexton M."/>
            <person name="Carlyon J.A."/>
            <person name="Carter R."/>
            <person name="Day N.P."/>
            <person name="Dumler S.J."/>
            <person name="Dyachenko V."/>
            <person name="Godinez A."/>
            <person name="Kurtti T.J."/>
            <person name="Lichay M."/>
            <person name="Mullins K.E."/>
            <person name="Ott S."/>
            <person name="Pappas-Brown V."/>
            <person name="Paris D.H."/>
            <person name="Patel P."/>
            <person name="Richards A.L."/>
            <person name="Sadzewicz L."/>
            <person name="Sears K."/>
            <person name="Seidman D."/>
            <person name="Sengamalay N."/>
            <person name="Stenos J."/>
            <person name="Tallon L.J."/>
            <person name="Vincent G."/>
            <person name="Fraser C.M."/>
            <person name="Munderloh U."/>
            <person name="Dunning-Hotopp J.C."/>
        </authorList>
    </citation>
    <scope>NUCLEOTIDE SEQUENCE [LARGE SCALE GENOMIC DNA]</scope>
    <source>
        <strain evidence="7 8">RML An4</strain>
    </source>
</reference>
<dbReference type="RefSeq" id="WP_045799077.1">
    <property type="nucleotide sequence ID" value="NZ_LAOI01000001.1"/>
</dbReference>
<dbReference type="PATRIC" id="fig|1359193.3.peg.1247"/>
<dbReference type="Pfam" id="PF03739">
    <property type="entry name" value="LptF_LptG"/>
    <property type="match status" value="1"/>
</dbReference>
<name>A0A0F3QCH0_RICBE</name>
<organism evidence="7 8">
    <name type="scientific">Rickettsia bellii str. RML An4</name>
    <dbReference type="NCBI Taxonomy" id="1359193"/>
    <lineage>
        <taxon>Bacteria</taxon>
        <taxon>Pseudomonadati</taxon>
        <taxon>Pseudomonadota</taxon>
        <taxon>Alphaproteobacteria</taxon>
        <taxon>Rickettsiales</taxon>
        <taxon>Rickettsiaceae</taxon>
        <taxon>Rickettsieae</taxon>
        <taxon>Rickettsia</taxon>
        <taxon>belli group</taxon>
    </lineage>
</organism>
<dbReference type="GO" id="GO:0043190">
    <property type="term" value="C:ATP-binding cassette (ABC) transporter complex"/>
    <property type="evidence" value="ECO:0007669"/>
    <property type="project" value="TreeGrafter"/>
</dbReference>
<evidence type="ECO:0000256" key="6">
    <source>
        <dbReference type="SAM" id="Phobius"/>
    </source>
</evidence>
<gene>
    <name evidence="7" type="ORF">RBEAN4_1288</name>
</gene>
<feature type="transmembrane region" description="Helical" evidence="6">
    <location>
        <begin position="96"/>
        <end position="116"/>
    </location>
</feature>
<dbReference type="PANTHER" id="PTHR33529">
    <property type="entry name" value="SLR0882 PROTEIN-RELATED"/>
    <property type="match status" value="1"/>
</dbReference>
<evidence type="ECO:0000256" key="4">
    <source>
        <dbReference type="ARBA" id="ARBA00022989"/>
    </source>
</evidence>
<keyword evidence="2" id="KW-1003">Cell membrane</keyword>
<evidence type="ECO:0000313" key="8">
    <source>
        <dbReference type="Proteomes" id="UP000033661"/>
    </source>
</evidence>
<evidence type="ECO:0000256" key="2">
    <source>
        <dbReference type="ARBA" id="ARBA00022475"/>
    </source>
</evidence>